<feature type="compositionally biased region" description="Acidic residues" evidence="5">
    <location>
        <begin position="178"/>
        <end position="187"/>
    </location>
</feature>
<dbReference type="EMBL" id="BQNB010019555">
    <property type="protein sequence ID" value="GJT86531.1"/>
    <property type="molecule type" value="Genomic_DNA"/>
</dbReference>
<evidence type="ECO:0000256" key="4">
    <source>
        <dbReference type="PROSITE-ProRule" id="PRU00175"/>
    </source>
</evidence>
<dbReference type="InterPro" id="IPR011011">
    <property type="entry name" value="Znf_FYVE_PHD"/>
</dbReference>
<feature type="domain" description="BRCT" evidence="7">
    <location>
        <begin position="1"/>
        <end position="84"/>
    </location>
</feature>
<feature type="region of interest" description="Disordered" evidence="5">
    <location>
        <begin position="199"/>
        <end position="237"/>
    </location>
</feature>
<name>A0ABQ5HGM8_9ASTR</name>
<dbReference type="SUPFAM" id="SSF57850">
    <property type="entry name" value="RING/U-box"/>
    <property type="match status" value="1"/>
</dbReference>
<dbReference type="InterPro" id="IPR019786">
    <property type="entry name" value="Zinc_finger_PHD-type_CS"/>
</dbReference>
<comment type="caution">
    <text evidence="8">The sequence shown here is derived from an EMBL/GenBank/DDBJ whole genome shotgun (WGS) entry which is preliminary data.</text>
</comment>
<keyword evidence="9" id="KW-1185">Reference proteome</keyword>
<dbReference type="InterPro" id="IPR017907">
    <property type="entry name" value="Znf_RING_CS"/>
</dbReference>
<keyword evidence="2 4" id="KW-0863">Zinc-finger</keyword>
<dbReference type="InterPro" id="IPR001841">
    <property type="entry name" value="Znf_RING"/>
</dbReference>
<sequence>MDSVIATVSGYHGSERFNLIKLIARSGAIYVGTMNQSTTHLVCRKFEGKKYELARKLKIIVVNHRWVEDCVKQGRRVSERPYMKHCGLVIGPLLLEIPPAANEVRSVLREASTSTSFSKNRVIDVESDDGGDDDWTQSSLLKENLLPDERRNKDPSRLRRKGTKRCLRQGGSFTNEYVESDDDDDDNWTQSSLLKENLLSDERRNKDRSRLSRKGTKRGSRPDVSLTDKYDLDESPSFGLSRIESENLTCPSSSHRVNKIKRDIPRCESSKGSRRLMRKNADNVVKSSSDAEDDFQHTEIYDKDVDIGEPSKYSKRHYQTRIPDYAKRRNLILEDSEQIEDLGTSDLRDLACNNGVSASLSKNSLDKSTKVDDESNEREDTPASPTPIHLSCVICWTDFSSTRGVLPCGHRFCFSCIQNWADHMASMKKVSKCPLCKASFYSIQKMEEAVSSEQKIYSQTIPNDSFATDVYIIPHGEASARTRIQYMPPPRPVCYQCSCREPEELLINCHSCEHRCVHSYCMDPPQTTWVCVQCKDLRMRYFR</sequence>
<keyword evidence="1" id="KW-0479">Metal-binding</keyword>
<evidence type="ECO:0000259" key="7">
    <source>
        <dbReference type="PROSITE" id="PS50172"/>
    </source>
</evidence>
<dbReference type="PANTHER" id="PTHR47776">
    <property type="entry name" value="F5A8.9 PROTEIN"/>
    <property type="match status" value="1"/>
</dbReference>
<dbReference type="InterPro" id="IPR001357">
    <property type="entry name" value="BRCT_dom"/>
</dbReference>
<feature type="region of interest" description="Disordered" evidence="5">
    <location>
        <begin position="363"/>
        <end position="384"/>
    </location>
</feature>
<gene>
    <name evidence="8" type="ORF">Tco_1068248</name>
</gene>
<dbReference type="InterPro" id="IPR036420">
    <property type="entry name" value="BRCT_dom_sf"/>
</dbReference>
<dbReference type="PROSITE" id="PS50172">
    <property type="entry name" value="BRCT"/>
    <property type="match status" value="1"/>
</dbReference>
<dbReference type="Pfam" id="PF12738">
    <property type="entry name" value="PTCB-BRCT"/>
    <property type="match status" value="1"/>
</dbReference>
<reference evidence="8" key="1">
    <citation type="journal article" date="2022" name="Int. J. Mol. Sci.">
        <title>Draft Genome of Tanacetum Coccineum: Genomic Comparison of Closely Related Tanacetum-Family Plants.</title>
        <authorList>
            <person name="Yamashiro T."/>
            <person name="Shiraishi A."/>
            <person name="Nakayama K."/>
            <person name="Satake H."/>
        </authorList>
    </citation>
    <scope>NUCLEOTIDE SEQUENCE</scope>
</reference>
<evidence type="ECO:0000256" key="2">
    <source>
        <dbReference type="ARBA" id="ARBA00022771"/>
    </source>
</evidence>
<dbReference type="PROSITE" id="PS01359">
    <property type="entry name" value="ZF_PHD_1"/>
    <property type="match status" value="1"/>
</dbReference>
<evidence type="ECO:0000256" key="1">
    <source>
        <dbReference type="ARBA" id="ARBA00022723"/>
    </source>
</evidence>
<feature type="region of interest" description="Disordered" evidence="5">
    <location>
        <begin position="170"/>
        <end position="189"/>
    </location>
</feature>
<keyword evidence="3" id="KW-0862">Zinc</keyword>
<evidence type="ECO:0000313" key="9">
    <source>
        <dbReference type="Proteomes" id="UP001151760"/>
    </source>
</evidence>
<organism evidence="8 9">
    <name type="scientific">Tanacetum coccineum</name>
    <dbReference type="NCBI Taxonomy" id="301880"/>
    <lineage>
        <taxon>Eukaryota</taxon>
        <taxon>Viridiplantae</taxon>
        <taxon>Streptophyta</taxon>
        <taxon>Embryophyta</taxon>
        <taxon>Tracheophyta</taxon>
        <taxon>Spermatophyta</taxon>
        <taxon>Magnoliopsida</taxon>
        <taxon>eudicotyledons</taxon>
        <taxon>Gunneridae</taxon>
        <taxon>Pentapetalae</taxon>
        <taxon>asterids</taxon>
        <taxon>campanulids</taxon>
        <taxon>Asterales</taxon>
        <taxon>Asteraceae</taxon>
        <taxon>Asteroideae</taxon>
        <taxon>Anthemideae</taxon>
        <taxon>Anthemidinae</taxon>
        <taxon>Tanacetum</taxon>
    </lineage>
</organism>
<evidence type="ECO:0000259" key="6">
    <source>
        <dbReference type="PROSITE" id="PS50089"/>
    </source>
</evidence>
<dbReference type="PANTHER" id="PTHR47776:SF2">
    <property type="entry name" value="RING-TYPE E3 UBIQUITIN TRANSFERASE BRCA1"/>
    <property type="match status" value="1"/>
</dbReference>
<evidence type="ECO:0000256" key="5">
    <source>
        <dbReference type="SAM" id="MobiDB-lite"/>
    </source>
</evidence>
<dbReference type="Gene3D" id="3.30.40.10">
    <property type="entry name" value="Zinc/RING finger domain, C3HC4 (zinc finger)"/>
    <property type="match status" value="1"/>
</dbReference>
<feature type="compositionally biased region" description="Basic and acidic residues" evidence="5">
    <location>
        <begin position="364"/>
        <end position="381"/>
    </location>
</feature>
<dbReference type="Pfam" id="PF13639">
    <property type="entry name" value="zf-RING_2"/>
    <property type="match status" value="1"/>
</dbReference>
<proteinExistence type="predicted"/>
<dbReference type="SUPFAM" id="SSF57903">
    <property type="entry name" value="FYVE/PHD zinc finger"/>
    <property type="match status" value="1"/>
</dbReference>
<dbReference type="Proteomes" id="UP001151760">
    <property type="component" value="Unassembled WGS sequence"/>
</dbReference>
<feature type="domain" description="RING-type" evidence="6">
    <location>
        <begin position="392"/>
        <end position="437"/>
    </location>
</feature>
<evidence type="ECO:0000313" key="8">
    <source>
        <dbReference type="EMBL" id="GJT86531.1"/>
    </source>
</evidence>
<dbReference type="Gene3D" id="3.40.50.10190">
    <property type="entry name" value="BRCT domain"/>
    <property type="match status" value="1"/>
</dbReference>
<feature type="region of interest" description="Disordered" evidence="5">
    <location>
        <begin position="270"/>
        <end position="297"/>
    </location>
</feature>
<dbReference type="SMART" id="SM00184">
    <property type="entry name" value="RING"/>
    <property type="match status" value="1"/>
</dbReference>
<dbReference type="PROSITE" id="PS00518">
    <property type="entry name" value="ZF_RING_1"/>
    <property type="match status" value="1"/>
</dbReference>
<dbReference type="SUPFAM" id="SSF52113">
    <property type="entry name" value="BRCT domain"/>
    <property type="match status" value="1"/>
</dbReference>
<dbReference type="SMART" id="SM00292">
    <property type="entry name" value="BRCT"/>
    <property type="match status" value="1"/>
</dbReference>
<evidence type="ECO:0000256" key="3">
    <source>
        <dbReference type="ARBA" id="ARBA00022833"/>
    </source>
</evidence>
<accession>A0ABQ5HGM8</accession>
<protein>
    <submittedName>
        <fullName evidence="8">BRCT domain-containing protein</fullName>
    </submittedName>
</protein>
<feature type="compositionally biased region" description="Basic and acidic residues" evidence="5">
    <location>
        <begin position="199"/>
        <end position="210"/>
    </location>
</feature>
<dbReference type="InterPro" id="IPR013083">
    <property type="entry name" value="Znf_RING/FYVE/PHD"/>
</dbReference>
<dbReference type="PROSITE" id="PS50089">
    <property type="entry name" value="ZF_RING_2"/>
    <property type="match status" value="1"/>
</dbReference>
<reference evidence="8" key="2">
    <citation type="submission" date="2022-01" db="EMBL/GenBank/DDBJ databases">
        <authorList>
            <person name="Yamashiro T."/>
            <person name="Shiraishi A."/>
            <person name="Satake H."/>
            <person name="Nakayama K."/>
        </authorList>
    </citation>
    <scope>NUCLEOTIDE SEQUENCE</scope>
</reference>